<organism evidence="1 2">
    <name type="scientific">Haematococcus lacustris</name>
    <name type="common">Green alga</name>
    <name type="synonym">Haematococcus pluvialis</name>
    <dbReference type="NCBI Taxonomy" id="44745"/>
    <lineage>
        <taxon>Eukaryota</taxon>
        <taxon>Viridiplantae</taxon>
        <taxon>Chlorophyta</taxon>
        <taxon>core chlorophytes</taxon>
        <taxon>Chlorophyceae</taxon>
        <taxon>CS clade</taxon>
        <taxon>Chlamydomonadales</taxon>
        <taxon>Haematococcaceae</taxon>
        <taxon>Haematococcus</taxon>
    </lineage>
</organism>
<evidence type="ECO:0000313" key="2">
    <source>
        <dbReference type="Proteomes" id="UP000485058"/>
    </source>
</evidence>
<sequence length="246" mass="25801">MEDVFVMVSLSKYDLYSMARGPYAGCKVAAVQTNDDAKEEETQTNEPAQRAYAAQVPDDRNKMSEAEVFAFSMEVGASGGAEARSRVQASSTMGAATSRVMNICLPRPHCSTAHCGGKEVTFRPPAAGSQGLSGGLLHLNWPELLDQRPDASRPVLQEAFMVQGNDPTLAALPTQLVAAGLQPGGKSTAAVPMFALGYDDGSVRAHALAPAHQAGPGVEVEVRVMQQLLNLPQQTLVANGHGGAGK</sequence>
<dbReference type="EMBL" id="BLLF01004843">
    <property type="protein sequence ID" value="GFH30344.1"/>
    <property type="molecule type" value="Genomic_DNA"/>
</dbReference>
<comment type="caution">
    <text evidence="1">The sequence shown here is derived from an EMBL/GenBank/DDBJ whole genome shotgun (WGS) entry which is preliminary data.</text>
</comment>
<reference evidence="1 2" key="1">
    <citation type="submission" date="2020-02" db="EMBL/GenBank/DDBJ databases">
        <title>Draft genome sequence of Haematococcus lacustris strain NIES-144.</title>
        <authorList>
            <person name="Morimoto D."/>
            <person name="Nakagawa S."/>
            <person name="Yoshida T."/>
            <person name="Sawayama S."/>
        </authorList>
    </citation>
    <scope>NUCLEOTIDE SEQUENCE [LARGE SCALE GENOMIC DNA]</scope>
    <source>
        <strain evidence="1 2">NIES-144</strain>
    </source>
</reference>
<gene>
    <name evidence="1" type="ORF">HaLaN_29179</name>
</gene>
<dbReference type="AlphaFoldDB" id="A0A6A0AE29"/>
<dbReference type="Proteomes" id="UP000485058">
    <property type="component" value="Unassembled WGS sequence"/>
</dbReference>
<protein>
    <submittedName>
        <fullName evidence="1">Uncharacterized protein</fullName>
    </submittedName>
</protein>
<keyword evidence="2" id="KW-1185">Reference proteome</keyword>
<name>A0A6A0AE29_HAELA</name>
<accession>A0A6A0AE29</accession>
<evidence type="ECO:0000313" key="1">
    <source>
        <dbReference type="EMBL" id="GFH30344.1"/>
    </source>
</evidence>
<proteinExistence type="predicted"/>